<reference evidence="1" key="2">
    <citation type="submission" date="2021-04" db="EMBL/GenBank/DDBJ databases">
        <authorList>
            <person name="Gilroy R."/>
        </authorList>
    </citation>
    <scope>NUCLEOTIDE SEQUENCE</scope>
    <source>
        <strain evidence="1">ChiBcec8-14828</strain>
    </source>
</reference>
<comment type="caution">
    <text evidence="1">The sequence shown here is derived from an EMBL/GenBank/DDBJ whole genome shotgun (WGS) entry which is preliminary data.</text>
</comment>
<dbReference type="Proteomes" id="UP000824209">
    <property type="component" value="Unassembled WGS sequence"/>
</dbReference>
<gene>
    <name evidence="1" type="ORF">H9943_01375</name>
</gene>
<protein>
    <submittedName>
        <fullName evidence="1">Uncharacterized protein</fullName>
    </submittedName>
</protein>
<accession>A0A9D2M163</accession>
<sequence>MKTNLLERKMNEQGISKAELAKYLKLSEKRLTEKMDGICVWNTWEVMRICMIVQLQDEAEKSEIFLSKSSRKWDKRGENVEKKTVLDVGDE</sequence>
<dbReference type="AlphaFoldDB" id="A0A9D2M163"/>
<proteinExistence type="predicted"/>
<evidence type="ECO:0000313" key="1">
    <source>
        <dbReference type="EMBL" id="HJB39028.1"/>
    </source>
</evidence>
<reference evidence="1" key="1">
    <citation type="journal article" date="2021" name="PeerJ">
        <title>Extensive microbial diversity within the chicken gut microbiome revealed by metagenomics and culture.</title>
        <authorList>
            <person name="Gilroy R."/>
            <person name="Ravi A."/>
            <person name="Getino M."/>
            <person name="Pursley I."/>
            <person name="Horton D.L."/>
            <person name="Alikhan N.F."/>
            <person name="Baker D."/>
            <person name="Gharbi K."/>
            <person name="Hall N."/>
            <person name="Watson M."/>
            <person name="Adriaenssens E.M."/>
            <person name="Foster-Nyarko E."/>
            <person name="Jarju S."/>
            <person name="Secka A."/>
            <person name="Antonio M."/>
            <person name="Oren A."/>
            <person name="Chaudhuri R.R."/>
            <person name="La Ragione R."/>
            <person name="Hildebrand F."/>
            <person name="Pallen M.J."/>
        </authorList>
    </citation>
    <scope>NUCLEOTIDE SEQUENCE</scope>
    <source>
        <strain evidence="1">ChiBcec8-14828</strain>
    </source>
</reference>
<name>A0A9D2M163_9FIRM</name>
<evidence type="ECO:0000313" key="2">
    <source>
        <dbReference type="Proteomes" id="UP000824209"/>
    </source>
</evidence>
<dbReference type="EMBL" id="DWYA01000013">
    <property type="protein sequence ID" value="HJB39028.1"/>
    <property type="molecule type" value="Genomic_DNA"/>
</dbReference>
<organism evidence="1 2">
    <name type="scientific">Candidatus Ruthenibacterium avium</name>
    <dbReference type="NCBI Taxonomy" id="2838751"/>
    <lineage>
        <taxon>Bacteria</taxon>
        <taxon>Bacillati</taxon>
        <taxon>Bacillota</taxon>
        <taxon>Clostridia</taxon>
        <taxon>Eubacteriales</taxon>
        <taxon>Oscillospiraceae</taxon>
        <taxon>Ruthenibacterium</taxon>
    </lineage>
</organism>